<evidence type="ECO:0000313" key="3">
    <source>
        <dbReference type="Proteomes" id="UP000663879"/>
    </source>
</evidence>
<proteinExistence type="predicted"/>
<keyword evidence="3" id="KW-1185">Reference proteome</keyword>
<dbReference type="EMBL" id="CAJNOC010000265">
    <property type="protein sequence ID" value="CAF0735927.1"/>
    <property type="molecule type" value="Genomic_DNA"/>
</dbReference>
<feature type="compositionally biased region" description="Low complexity" evidence="1">
    <location>
        <begin position="40"/>
        <end position="51"/>
    </location>
</feature>
<evidence type="ECO:0000313" key="2">
    <source>
        <dbReference type="EMBL" id="CAF0735927.1"/>
    </source>
</evidence>
<comment type="caution">
    <text evidence="2">The sequence shown here is derived from an EMBL/GenBank/DDBJ whole genome shotgun (WGS) entry which is preliminary data.</text>
</comment>
<feature type="region of interest" description="Disordered" evidence="1">
    <location>
        <begin position="38"/>
        <end position="58"/>
    </location>
</feature>
<gene>
    <name evidence="2" type="ORF">OXX778_LOCUS3125</name>
</gene>
<reference evidence="2" key="1">
    <citation type="submission" date="2021-02" db="EMBL/GenBank/DDBJ databases">
        <authorList>
            <person name="Nowell W R."/>
        </authorList>
    </citation>
    <scope>NUCLEOTIDE SEQUENCE</scope>
    <source>
        <strain evidence="2">Ploen Becks lab</strain>
    </source>
</reference>
<name>A0A813NDW7_9BILA</name>
<organism evidence="2 3">
    <name type="scientific">Brachionus calyciflorus</name>
    <dbReference type="NCBI Taxonomy" id="104777"/>
    <lineage>
        <taxon>Eukaryota</taxon>
        <taxon>Metazoa</taxon>
        <taxon>Spiralia</taxon>
        <taxon>Gnathifera</taxon>
        <taxon>Rotifera</taxon>
        <taxon>Eurotatoria</taxon>
        <taxon>Monogononta</taxon>
        <taxon>Pseudotrocha</taxon>
        <taxon>Ploima</taxon>
        <taxon>Brachionidae</taxon>
        <taxon>Brachionus</taxon>
    </lineage>
</organism>
<dbReference type="AlphaFoldDB" id="A0A813NDW7"/>
<evidence type="ECO:0000256" key="1">
    <source>
        <dbReference type="SAM" id="MobiDB-lite"/>
    </source>
</evidence>
<sequence length="97" mass="10917">MTEIDCSKNLENSSYSNDTGIGTSSYLESFVLIDNESPVSLKNNDKSNTTSSDDDTLTKNKQIEIVSSIKSSLQNEINIKLEQLLQNLENYKTIRHK</sequence>
<protein>
    <submittedName>
        <fullName evidence="2">Uncharacterized protein</fullName>
    </submittedName>
</protein>
<dbReference type="Proteomes" id="UP000663879">
    <property type="component" value="Unassembled WGS sequence"/>
</dbReference>
<accession>A0A813NDW7</accession>